<protein>
    <recommendedName>
        <fullName evidence="15">Phenylalanine--tRNA ligase beta subunit</fullName>
        <ecNumber evidence="15">6.1.1.20</ecNumber>
    </recommendedName>
    <alternativeName>
        <fullName evidence="15">Phenylalanyl-tRNA synthetase beta subunit</fullName>
        <shortName evidence="15">PheRS</shortName>
    </alternativeName>
</protein>
<dbReference type="InterPro" id="IPR045864">
    <property type="entry name" value="aa-tRNA-synth_II/BPL/LPL"/>
</dbReference>
<keyword evidence="6 15" id="KW-0436">Ligase</keyword>
<keyword evidence="11 16" id="KW-0694">RNA-binding</keyword>
<dbReference type="InterPro" id="IPR041616">
    <property type="entry name" value="PheRS_beta_core"/>
</dbReference>
<keyword evidence="21" id="KW-1185">Reference proteome</keyword>
<dbReference type="PANTHER" id="PTHR10947:SF0">
    <property type="entry name" value="PHENYLALANINE--TRNA LIGASE BETA SUBUNIT"/>
    <property type="match status" value="1"/>
</dbReference>
<evidence type="ECO:0000256" key="7">
    <source>
        <dbReference type="ARBA" id="ARBA00022723"/>
    </source>
</evidence>
<dbReference type="PROSITE" id="PS51483">
    <property type="entry name" value="B5"/>
    <property type="match status" value="1"/>
</dbReference>
<keyword evidence="9 15" id="KW-0067">ATP-binding</keyword>
<dbReference type="RefSeq" id="WP_314798132.1">
    <property type="nucleotide sequence ID" value="NZ_CP130319.1"/>
</dbReference>
<dbReference type="InterPro" id="IPR005121">
    <property type="entry name" value="Fdx_antiC-bd"/>
</dbReference>
<dbReference type="SUPFAM" id="SSF46955">
    <property type="entry name" value="Putative DNA-binding domain"/>
    <property type="match status" value="1"/>
</dbReference>
<dbReference type="Gene3D" id="3.30.56.10">
    <property type="match status" value="2"/>
</dbReference>
<comment type="subcellular location">
    <subcellularLocation>
        <location evidence="1 15">Cytoplasm</location>
    </subcellularLocation>
</comment>
<evidence type="ECO:0000256" key="4">
    <source>
        <dbReference type="ARBA" id="ARBA00022490"/>
    </source>
</evidence>
<keyword evidence="8 15" id="KW-0547">Nucleotide-binding</keyword>
<feature type="domain" description="B5" evidence="19">
    <location>
        <begin position="414"/>
        <end position="490"/>
    </location>
</feature>
<evidence type="ECO:0000256" key="10">
    <source>
        <dbReference type="ARBA" id="ARBA00022842"/>
    </source>
</evidence>
<evidence type="ECO:0000256" key="11">
    <source>
        <dbReference type="ARBA" id="ARBA00022884"/>
    </source>
</evidence>
<comment type="cofactor">
    <cofactor evidence="15">
        <name>Mg(2+)</name>
        <dbReference type="ChEBI" id="CHEBI:18420"/>
    </cofactor>
    <text evidence="15">Binds 2 magnesium ions per tetramer.</text>
</comment>
<feature type="binding site" evidence="15">
    <location>
        <position position="468"/>
    </location>
    <ligand>
        <name>Mg(2+)</name>
        <dbReference type="ChEBI" id="CHEBI:18420"/>
        <note>shared with alpha subunit</note>
    </ligand>
</feature>
<dbReference type="AlphaFoldDB" id="A0AA96LM95"/>
<keyword evidence="4 15" id="KW-0963">Cytoplasm</keyword>
<dbReference type="FunFam" id="2.40.50.140:FF:000045">
    <property type="entry name" value="Phenylalanine--tRNA ligase beta subunit"/>
    <property type="match status" value="1"/>
</dbReference>
<evidence type="ECO:0000256" key="13">
    <source>
        <dbReference type="ARBA" id="ARBA00023146"/>
    </source>
</evidence>
<gene>
    <name evidence="15 20" type="primary">pheT</name>
    <name evidence="20" type="ORF">MJB10_21290</name>
</gene>
<dbReference type="SUPFAM" id="SSF50249">
    <property type="entry name" value="Nucleic acid-binding proteins"/>
    <property type="match status" value="1"/>
</dbReference>
<comment type="subunit">
    <text evidence="3 15">Tetramer of two alpha and two beta subunits.</text>
</comment>
<dbReference type="InterPro" id="IPR033714">
    <property type="entry name" value="tRNA_bind_bactPheRS"/>
</dbReference>
<evidence type="ECO:0000256" key="9">
    <source>
        <dbReference type="ARBA" id="ARBA00022840"/>
    </source>
</evidence>
<dbReference type="NCBIfam" id="NF045760">
    <property type="entry name" value="YtpR"/>
    <property type="match status" value="1"/>
</dbReference>
<feature type="domain" description="TRNA-binding" evidence="17">
    <location>
        <begin position="40"/>
        <end position="155"/>
    </location>
</feature>
<dbReference type="GO" id="GO:0000049">
    <property type="term" value="F:tRNA binding"/>
    <property type="evidence" value="ECO:0007669"/>
    <property type="project" value="UniProtKB-UniRule"/>
</dbReference>
<evidence type="ECO:0000256" key="3">
    <source>
        <dbReference type="ARBA" id="ARBA00011209"/>
    </source>
</evidence>
<dbReference type="KEGG" id="proo:MJB10_21290"/>
<dbReference type="PROSITE" id="PS51447">
    <property type="entry name" value="FDX_ACB"/>
    <property type="match status" value="1"/>
</dbReference>
<organism evidence="20 21">
    <name type="scientific">Paenibacillus roseopurpureus</name>
    <dbReference type="NCBI Taxonomy" id="2918901"/>
    <lineage>
        <taxon>Bacteria</taxon>
        <taxon>Bacillati</taxon>
        <taxon>Bacillota</taxon>
        <taxon>Bacilli</taxon>
        <taxon>Bacillales</taxon>
        <taxon>Paenibacillaceae</taxon>
        <taxon>Paenibacillus</taxon>
    </lineage>
</organism>
<dbReference type="FunFam" id="3.50.40.10:FF:000001">
    <property type="entry name" value="Phenylalanine--tRNA ligase beta subunit"/>
    <property type="match status" value="1"/>
</dbReference>
<dbReference type="Pfam" id="PF01588">
    <property type="entry name" value="tRNA_bind"/>
    <property type="match status" value="1"/>
</dbReference>
<evidence type="ECO:0000313" key="21">
    <source>
        <dbReference type="Proteomes" id="UP001304650"/>
    </source>
</evidence>
<keyword evidence="13 15" id="KW-0030">Aminoacyl-tRNA synthetase</keyword>
<accession>A0AA96LM95</accession>
<dbReference type="Proteomes" id="UP001304650">
    <property type="component" value="Chromosome"/>
</dbReference>
<dbReference type="InterPro" id="IPR036690">
    <property type="entry name" value="Fdx_antiC-bd_sf"/>
</dbReference>
<evidence type="ECO:0000256" key="6">
    <source>
        <dbReference type="ARBA" id="ARBA00022598"/>
    </source>
</evidence>
<evidence type="ECO:0000313" key="20">
    <source>
        <dbReference type="EMBL" id="WNR43613.1"/>
    </source>
</evidence>
<dbReference type="InterPro" id="IPR004532">
    <property type="entry name" value="Phe-tRNA-ligase_IIc_bsu_bact"/>
</dbReference>
<dbReference type="Gene3D" id="3.30.70.380">
    <property type="entry name" value="Ferrodoxin-fold anticodon-binding domain"/>
    <property type="match status" value="1"/>
</dbReference>
<dbReference type="SUPFAM" id="SSF54991">
    <property type="entry name" value="Anticodon-binding domain of PheRS"/>
    <property type="match status" value="1"/>
</dbReference>
<dbReference type="CDD" id="cd02796">
    <property type="entry name" value="tRNA_bind_bactPheRS"/>
    <property type="match status" value="1"/>
</dbReference>
<feature type="domain" description="FDX-ACB" evidence="18">
    <location>
        <begin position="735"/>
        <end position="828"/>
    </location>
</feature>
<evidence type="ECO:0000256" key="15">
    <source>
        <dbReference type="HAMAP-Rule" id="MF_00283"/>
    </source>
</evidence>
<dbReference type="HAMAP" id="MF_00283">
    <property type="entry name" value="Phe_tRNA_synth_beta1"/>
    <property type="match status" value="1"/>
</dbReference>
<dbReference type="InterPro" id="IPR009061">
    <property type="entry name" value="DNA-bd_dom_put_sf"/>
</dbReference>
<dbReference type="SMART" id="SM00874">
    <property type="entry name" value="B5"/>
    <property type="match status" value="1"/>
</dbReference>
<sequence length="829" mass="89872">MNVSYQWLSEYVDVTGFTAEELAEKLTRSGIEVDIVEDRNKGVSNVVVGFVKSREKHPDADKLSVCVIDAGQGEDLQIVCGAKNIDAGQKVPVAMIGAVLPGGLEIKRAKLRGVESQGMICSAKELGLNDKLLPKEIQEGILVLPEDTQVGSSILNVLAISDKVMELDLTPNRSDCLSMLGAAYEIGAILGREVKLPDAEAALKAAGTAAVKAADRISVKITATEQCTHYAARLIEGVRVGTSPLWIQNRLMAAGIRPINNIVDITNFVMLEYGQPLHAFDAEQLNNGHIDVRLAEAGEKIVTLDDVERTLEPHMLLVTDGTKPVAIAGVMGGANSEVTEGTTRILLESAKFAGSSVRRTSRQLGLRSEASLRFEKEVNPEAVLPALNRAAALIAQYASGVVADGIVEAVCGTHKPVSIELAADRVNNYLGTSLSLAEMGQILQRLHFTYEQAGEGKLLVHVPSRRGDITRDVDLIEEVARLFGYDNIPTTLMTGVTTPGSLSKEQSVRRITRNLLTQSGLHEVITYAFTNPRSNGVASDAADLQAAAAIPGLYPTAKPISLAMPMSEDRSQLRTSLLPHLLEVVSYNRNRTMDDVAIFEMGKAFITEEASLSSLPQEKLLLSMVLTGKRRQAHWAQKSESVDFYDIKGVFDRLVKYLGIKGITYTSAALEGFHPGRTAEIRLATAQGEQVIGRIGQLHPTVQQTRDLDDTYVLEVELSPILEVAGDAIVYKLLPRYPSIGRDIAVVVNASVPVGLMEQAISEVAGELLESIQVFDIYTGERLGANRKSVAIALVYRHAERTLLDEEVTELHAKVVAALEQKFEAELRK</sequence>
<name>A0AA96LM95_9BACL</name>
<feature type="binding site" evidence="15">
    <location>
        <position position="474"/>
    </location>
    <ligand>
        <name>Mg(2+)</name>
        <dbReference type="ChEBI" id="CHEBI:18420"/>
        <note>shared with alpha subunit</note>
    </ligand>
</feature>
<evidence type="ECO:0000256" key="8">
    <source>
        <dbReference type="ARBA" id="ARBA00022741"/>
    </source>
</evidence>
<keyword evidence="5 16" id="KW-0820">tRNA-binding</keyword>
<keyword evidence="10 15" id="KW-0460">Magnesium</keyword>
<evidence type="ECO:0000259" key="19">
    <source>
        <dbReference type="PROSITE" id="PS51483"/>
    </source>
</evidence>
<keyword evidence="12 15" id="KW-0648">Protein biosynthesis</keyword>
<evidence type="ECO:0000256" key="5">
    <source>
        <dbReference type="ARBA" id="ARBA00022555"/>
    </source>
</evidence>
<feature type="binding site" evidence="15">
    <location>
        <position position="478"/>
    </location>
    <ligand>
        <name>Mg(2+)</name>
        <dbReference type="ChEBI" id="CHEBI:18420"/>
        <note>shared with alpha subunit</note>
    </ligand>
</feature>
<evidence type="ECO:0000259" key="17">
    <source>
        <dbReference type="PROSITE" id="PS50886"/>
    </source>
</evidence>
<evidence type="ECO:0000259" key="18">
    <source>
        <dbReference type="PROSITE" id="PS51447"/>
    </source>
</evidence>
<dbReference type="Gene3D" id="3.30.930.10">
    <property type="entry name" value="Bira Bifunctional Protein, Domain 2"/>
    <property type="match status" value="1"/>
</dbReference>
<dbReference type="InterPro" id="IPR005146">
    <property type="entry name" value="B3/B4_tRNA-bd"/>
</dbReference>
<reference evidence="20" key="1">
    <citation type="submission" date="2022-02" db="EMBL/GenBank/DDBJ databases">
        <title>Paenibacillus sp. MBLB1832 Whole Genome Shotgun Sequencing.</title>
        <authorList>
            <person name="Hwang C.Y."/>
            <person name="Cho E.-S."/>
            <person name="Seo M.-J."/>
        </authorList>
    </citation>
    <scope>NUCLEOTIDE SEQUENCE</scope>
    <source>
        <strain evidence="20">MBLB1832</strain>
    </source>
</reference>
<dbReference type="GO" id="GO:0004826">
    <property type="term" value="F:phenylalanine-tRNA ligase activity"/>
    <property type="evidence" value="ECO:0007669"/>
    <property type="project" value="UniProtKB-UniRule"/>
</dbReference>
<dbReference type="PROSITE" id="PS50886">
    <property type="entry name" value="TRBD"/>
    <property type="match status" value="1"/>
</dbReference>
<dbReference type="GO" id="GO:0009328">
    <property type="term" value="C:phenylalanine-tRNA ligase complex"/>
    <property type="evidence" value="ECO:0007669"/>
    <property type="project" value="TreeGrafter"/>
</dbReference>
<dbReference type="SUPFAM" id="SSF56037">
    <property type="entry name" value="PheT/TilS domain"/>
    <property type="match status" value="1"/>
</dbReference>
<comment type="similarity">
    <text evidence="2 15">Belongs to the phenylalanyl-tRNA synthetase beta subunit family. Type 1 subfamily.</text>
</comment>
<dbReference type="FunFam" id="3.30.930.10:FF:000022">
    <property type="entry name" value="Phenylalanine--tRNA ligase beta subunit"/>
    <property type="match status" value="1"/>
</dbReference>
<dbReference type="FunFam" id="3.30.70.380:FF:000001">
    <property type="entry name" value="Phenylalanine--tRNA ligase beta subunit"/>
    <property type="match status" value="1"/>
</dbReference>
<dbReference type="InterPro" id="IPR045060">
    <property type="entry name" value="Phe-tRNA-ligase_IIc_bsu"/>
</dbReference>
<dbReference type="Gene3D" id="2.40.50.140">
    <property type="entry name" value="Nucleic acid-binding proteins"/>
    <property type="match status" value="1"/>
</dbReference>
<dbReference type="PANTHER" id="PTHR10947">
    <property type="entry name" value="PHENYLALANYL-TRNA SYNTHETASE BETA CHAIN AND LEUCINE-RICH REPEAT-CONTAINING PROTEIN 47"/>
    <property type="match status" value="1"/>
</dbReference>
<proteinExistence type="inferred from homology"/>
<dbReference type="Pfam" id="PF03483">
    <property type="entry name" value="B3_4"/>
    <property type="match status" value="1"/>
</dbReference>
<dbReference type="SMART" id="SM00896">
    <property type="entry name" value="FDX-ACB"/>
    <property type="match status" value="1"/>
</dbReference>
<dbReference type="Pfam" id="PF03484">
    <property type="entry name" value="B5"/>
    <property type="match status" value="1"/>
</dbReference>
<dbReference type="GO" id="GO:0000287">
    <property type="term" value="F:magnesium ion binding"/>
    <property type="evidence" value="ECO:0007669"/>
    <property type="project" value="UniProtKB-UniRule"/>
</dbReference>
<dbReference type="InterPro" id="IPR012340">
    <property type="entry name" value="NA-bd_OB-fold"/>
</dbReference>
<dbReference type="GO" id="GO:0005524">
    <property type="term" value="F:ATP binding"/>
    <property type="evidence" value="ECO:0007669"/>
    <property type="project" value="UniProtKB-UniRule"/>
</dbReference>
<dbReference type="NCBIfam" id="TIGR00472">
    <property type="entry name" value="pheT_bact"/>
    <property type="match status" value="1"/>
</dbReference>
<dbReference type="Gene3D" id="3.50.40.10">
    <property type="entry name" value="Phenylalanyl-trna Synthetase, Chain B, domain 3"/>
    <property type="match status" value="1"/>
</dbReference>
<comment type="catalytic activity">
    <reaction evidence="14 15">
        <text>tRNA(Phe) + L-phenylalanine + ATP = L-phenylalanyl-tRNA(Phe) + AMP + diphosphate + H(+)</text>
        <dbReference type="Rhea" id="RHEA:19413"/>
        <dbReference type="Rhea" id="RHEA-COMP:9668"/>
        <dbReference type="Rhea" id="RHEA-COMP:9699"/>
        <dbReference type="ChEBI" id="CHEBI:15378"/>
        <dbReference type="ChEBI" id="CHEBI:30616"/>
        <dbReference type="ChEBI" id="CHEBI:33019"/>
        <dbReference type="ChEBI" id="CHEBI:58095"/>
        <dbReference type="ChEBI" id="CHEBI:78442"/>
        <dbReference type="ChEBI" id="CHEBI:78531"/>
        <dbReference type="ChEBI" id="CHEBI:456215"/>
        <dbReference type="EC" id="6.1.1.20"/>
    </reaction>
</comment>
<dbReference type="GO" id="GO:0140096">
    <property type="term" value="F:catalytic activity, acting on a protein"/>
    <property type="evidence" value="ECO:0007669"/>
    <property type="project" value="UniProtKB-ARBA"/>
</dbReference>
<dbReference type="EMBL" id="CP130319">
    <property type="protein sequence ID" value="WNR43613.1"/>
    <property type="molecule type" value="Genomic_DNA"/>
</dbReference>
<dbReference type="SUPFAM" id="SSF55681">
    <property type="entry name" value="Class II aaRS and biotin synthetases"/>
    <property type="match status" value="1"/>
</dbReference>
<dbReference type="Pfam" id="PF17759">
    <property type="entry name" value="tRNA_synthFbeta"/>
    <property type="match status" value="1"/>
</dbReference>
<dbReference type="Pfam" id="PF03147">
    <property type="entry name" value="FDX-ACB"/>
    <property type="match status" value="1"/>
</dbReference>
<dbReference type="InterPro" id="IPR020825">
    <property type="entry name" value="Phe-tRNA_synthase-like_B3/B4"/>
</dbReference>
<dbReference type="EC" id="6.1.1.20" evidence="15"/>
<evidence type="ECO:0000256" key="14">
    <source>
        <dbReference type="ARBA" id="ARBA00049255"/>
    </source>
</evidence>
<dbReference type="InterPro" id="IPR005147">
    <property type="entry name" value="tRNA_synthase_B5-dom"/>
</dbReference>
<evidence type="ECO:0000256" key="12">
    <source>
        <dbReference type="ARBA" id="ARBA00022917"/>
    </source>
</evidence>
<evidence type="ECO:0000256" key="1">
    <source>
        <dbReference type="ARBA" id="ARBA00004496"/>
    </source>
</evidence>
<feature type="binding site" evidence="15">
    <location>
        <position position="477"/>
    </location>
    <ligand>
        <name>Mg(2+)</name>
        <dbReference type="ChEBI" id="CHEBI:18420"/>
        <note>shared with alpha subunit</note>
    </ligand>
</feature>
<dbReference type="CDD" id="cd00769">
    <property type="entry name" value="PheRS_beta_core"/>
    <property type="match status" value="1"/>
</dbReference>
<dbReference type="GO" id="GO:0016740">
    <property type="term" value="F:transferase activity"/>
    <property type="evidence" value="ECO:0007669"/>
    <property type="project" value="UniProtKB-ARBA"/>
</dbReference>
<evidence type="ECO:0000256" key="16">
    <source>
        <dbReference type="PROSITE-ProRule" id="PRU00209"/>
    </source>
</evidence>
<evidence type="ECO:0000256" key="2">
    <source>
        <dbReference type="ARBA" id="ARBA00008653"/>
    </source>
</evidence>
<dbReference type="InterPro" id="IPR002547">
    <property type="entry name" value="tRNA-bd_dom"/>
</dbReference>
<dbReference type="SMART" id="SM00873">
    <property type="entry name" value="B3_4"/>
    <property type="match status" value="1"/>
</dbReference>
<dbReference type="GO" id="GO:0006432">
    <property type="term" value="P:phenylalanyl-tRNA aminoacylation"/>
    <property type="evidence" value="ECO:0007669"/>
    <property type="project" value="UniProtKB-UniRule"/>
</dbReference>
<keyword evidence="7 15" id="KW-0479">Metal-binding</keyword>